<protein>
    <recommendedName>
        <fullName evidence="5">RING-type E3 ubiquitin transferase</fullName>
        <ecNumber evidence="5">2.3.2.27</ecNumber>
    </recommendedName>
</protein>
<dbReference type="PANTHER" id="PTHR22763">
    <property type="entry name" value="RING ZINC FINGER PROTEIN"/>
    <property type="match status" value="1"/>
</dbReference>
<evidence type="ECO:0000256" key="10">
    <source>
        <dbReference type="ARBA" id="ARBA00022786"/>
    </source>
</evidence>
<evidence type="ECO:0000256" key="9">
    <source>
        <dbReference type="ARBA" id="ARBA00022771"/>
    </source>
</evidence>
<gene>
    <name evidence="19" type="ORF">MHBO_001633</name>
</gene>
<keyword evidence="20" id="KW-1185">Reference proteome</keyword>
<feature type="transmembrane region" description="Helical" evidence="17">
    <location>
        <begin position="102"/>
        <end position="121"/>
    </location>
</feature>
<evidence type="ECO:0000313" key="20">
    <source>
        <dbReference type="Proteomes" id="UP001439008"/>
    </source>
</evidence>
<reference evidence="19 20" key="1">
    <citation type="journal article" date="2024" name="BMC Biol.">
        <title>Comparative genomics of Ascetosporea gives new insight into the evolutionary basis for animal parasitism in Rhizaria.</title>
        <authorList>
            <person name="Hiltunen Thoren M."/>
            <person name="Onut-Brannstrom I."/>
            <person name="Alfjorden A."/>
            <person name="Peckova H."/>
            <person name="Swords F."/>
            <person name="Hooper C."/>
            <person name="Holzer A.S."/>
            <person name="Bass D."/>
            <person name="Burki F."/>
        </authorList>
    </citation>
    <scope>NUCLEOTIDE SEQUENCE [LARGE SCALE GENOMIC DNA]</scope>
    <source>
        <strain evidence="19">20-A016</strain>
    </source>
</reference>
<comment type="catalytic activity">
    <reaction evidence="1">
        <text>S-ubiquitinyl-[E2 ubiquitin-conjugating enzyme]-L-cysteine + [acceptor protein]-L-lysine = [E2 ubiquitin-conjugating enzyme]-L-cysteine + N(6)-ubiquitinyl-[acceptor protein]-L-lysine.</text>
        <dbReference type="EC" id="2.3.2.27"/>
    </reaction>
</comment>
<keyword evidence="10" id="KW-0833">Ubl conjugation pathway</keyword>
<evidence type="ECO:0000256" key="4">
    <source>
        <dbReference type="ARBA" id="ARBA00010089"/>
    </source>
</evidence>
<feature type="domain" description="RING-type" evidence="18">
    <location>
        <begin position="294"/>
        <end position="332"/>
    </location>
</feature>
<feature type="transmembrane region" description="Helical" evidence="17">
    <location>
        <begin position="142"/>
        <end position="160"/>
    </location>
</feature>
<organism evidence="19 20">
    <name type="scientific">Bonamia ostreae</name>
    <dbReference type="NCBI Taxonomy" id="126728"/>
    <lineage>
        <taxon>Eukaryota</taxon>
        <taxon>Sar</taxon>
        <taxon>Rhizaria</taxon>
        <taxon>Endomyxa</taxon>
        <taxon>Ascetosporea</taxon>
        <taxon>Haplosporida</taxon>
        <taxon>Bonamia</taxon>
    </lineage>
</organism>
<evidence type="ECO:0000256" key="16">
    <source>
        <dbReference type="SAM" id="MobiDB-lite"/>
    </source>
</evidence>
<accession>A0ABV2AJL8</accession>
<feature type="transmembrane region" description="Helical" evidence="17">
    <location>
        <begin position="7"/>
        <end position="25"/>
    </location>
</feature>
<keyword evidence="9 15" id="KW-0863">Zinc-finger</keyword>
<comment type="pathway">
    <text evidence="3">Protein modification; protein ubiquitination.</text>
</comment>
<dbReference type="InterPro" id="IPR018247">
    <property type="entry name" value="EF_Hand_1_Ca_BS"/>
</dbReference>
<dbReference type="InterPro" id="IPR050731">
    <property type="entry name" value="HRD1_E3_ubiq-ligases"/>
</dbReference>
<evidence type="ECO:0000256" key="8">
    <source>
        <dbReference type="ARBA" id="ARBA00022723"/>
    </source>
</evidence>
<dbReference type="SMART" id="SM00184">
    <property type="entry name" value="RING"/>
    <property type="match status" value="1"/>
</dbReference>
<keyword evidence="13 17" id="KW-1133">Transmembrane helix</keyword>
<keyword evidence="8" id="KW-0479">Metal-binding</keyword>
<dbReference type="InterPro" id="IPR058051">
    <property type="entry name" value="Znf_RING_synoviolin"/>
</dbReference>
<evidence type="ECO:0000256" key="15">
    <source>
        <dbReference type="PROSITE-ProRule" id="PRU00175"/>
    </source>
</evidence>
<keyword evidence="6" id="KW-0808">Transferase</keyword>
<feature type="transmembrane region" description="Helical" evidence="17">
    <location>
        <begin position="172"/>
        <end position="192"/>
    </location>
</feature>
<dbReference type="Pfam" id="PF25563">
    <property type="entry name" value="TPR_SYVN1_N"/>
    <property type="match status" value="1"/>
</dbReference>
<dbReference type="Proteomes" id="UP001439008">
    <property type="component" value="Unassembled WGS sequence"/>
</dbReference>
<dbReference type="Gene3D" id="3.30.40.10">
    <property type="entry name" value="Zinc/RING finger domain, C3HC4 (zinc finger)"/>
    <property type="match status" value="1"/>
</dbReference>
<evidence type="ECO:0000256" key="14">
    <source>
        <dbReference type="ARBA" id="ARBA00023136"/>
    </source>
</evidence>
<dbReference type="EC" id="2.3.2.27" evidence="5"/>
<feature type="transmembrane region" description="Helical" evidence="17">
    <location>
        <begin position="45"/>
        <end position="66"/>
    </location>
</feature>
<dbReference type="PROSITE" id="PS00018">
    <property type="entry name" value="EF_HAND_1"/>
    <property type="match status" value="1"/>
</dbReference>
<dbReference type="SUPFAM" id="SSF57850">
    <property type="entry name" value="RING/U-box"/>
    <property type="match status" value="1"/>
</dbReference>
<evidence type="ECO:0000256" key="12">
    <source>
        <dbReference type="ARBA" id="ARBA00022833"/>
    </source>
</evidence>
<evidence type="ECO:0000256" key="6">
    <source>
        <dbReference type="ARBA" id="ARBA00022679"/>
    </source>
</evidence>
<evidence type="ECO:0000256" key="17">
    <source>
        <dbReference type="SAM" id="Phobius"/>
    </source>
</evidence>
<dbReference type="EMBL" id="JBDODL010000431">
    <property type="protein sequence ID" value="MES1919881.1"/>
    <property type="molecule type" value="Genomic_DNA"/>
</dbReference>
<comment type="similarity">
    <text evidence="4">Belongs to the HRD1 family.</text>
</comment>
<evidence type="ECO:0000256" key="3">
    <source>
        <dbReference type="ARBA" id="ARBA00004906"/>
    </source>
</evidence>
<feature type="transmembrane region" description="Helical" evidence="17">
    <location>
        <begin position="213"/>
        <end position="235"/>
    </location>
</feature>
<sequence>MKLKLKTYCIVSTIMTLCLITFSVFSHETLYESLSEMAQSEAAALVFANFSFMVILLFGIFIKNAFFGALSNEEIDTVVENSKWSLLNLFMVITMFTDDLNAEVLTFIVLYIFFKIFHWIVGNRVDAIHQMRIQNLFDRSKLAFFISSLLVADTFCVLHFTAFLQSRVYDSGIGSVAIFEFANMALSALYFGSKYSLNIFDIKHNGRWNKKPFLTFLLKMTFLLLSASIYIFFVYYITWNYGLPIYLFRDIYTIFFKLKSTYQKYKTYNILVNALHANFPDVKGAGFENLDRVCIICREDMLVGKKLPCRHIFHLECLRSWFERQNTCPTCRSSIPIYSRSAATNPVGRHRFSNNITDDGFDNSDGDGDNNIDNNDIDNT</sequence>
<evidence type="ECO:0000256" key="2">
    <source>
        <dbReference type="ARBA" id="ARBA00004477"/>
    </source>
</evidence>
<feature type="region of interest" description="Disordered" evidence="16">
    <location>
        <begin position="354"/>
        <end position="380"/>
    </location>
</feature>
<dbReference type="InterPro" id="IPR057992">
    <property type="entry name" value="TPR_SYVN1_N"/>
</dbReference>
<comment type="caution">
    <text evidence="19">The sequence shown here is derived from an EMBL/GenBank/DDBJ whole genome shotgun (WGS) entry which is preliminary data.</text>
</comment>
<evidence type="ECO:0000256" key="1">
    <source>
        <dbReference type="ARBA" id="ARBA00000900"/>
    </source>
</evidence>
<evidence type="ECO:0000313" key="19">
    <source>
        <dbReference type="EMBL" id="MES1919881.1"/>
    </source>
</evidence>
<dbReference type="PROSITE" id="PS50089">
    <property type="entry name" value="ZF_RING_2"/>
    <property type="match status" value="1"/>
</dbReference>
<evidence type="ECO:0000256" key="5">
    <source>
        <dbReference type="ARBA" id="ARBA00012483"/>
    </source>
</evidence>
<keyword evidence="12" id="KW-0862">Zinc</keyword>
<dbReference type="InterPro" id="IPR013083">
    <property type="entry name" value="Znf_RING/FYVE/PHD"/>
</dbReference>
<evidence type="ECO:0000256" key="13">
    <source>
        <dbReference type="ARBA" id="ARBA00022989"/>
    </source>
</evidence>
<keyword evidence="11" id="KW-0256">Endoplasmic reticulum</keyword>
<keyword evidence="7 17" id="KW-0812">Transmembrane</keyword>
<evidence type="ECO:0000256" key="7">
    <source>
        <dbReference type="ARBA" id="ARBA00022692"/>
    </source>
</evidence>
<evidence type="ECO:0000256" key="11">
    <source>
        <dbReference type="ARBA" id="ARBA00022824"/>
    </source>
</evidence>
<feature type="compositionally biased region" description="Acidic residues" evidence="16">
    <location>
        <begin position="359"/>
        <end position="380"/>
    </location>
</feature>
<name>A0ABV2AJL8_9EUKA</name>
<dbReference type="CDD" id="cd16479">
    <property type="entry name" value="RING-H2_synoviolin"/>
    <property type="match status" value="1"/>
</dbReference>
<evidence type="ECO:0000259" key="18">
    <source>
        <dbReference type="PROSITE" id="PS50089"/>
    </source>
</evidence>
<comment type="subcellular location">
    <subcellularLocation>
        <location evidence="2">Endoplasmic reticulum membrane</location>
        <topology evidence="2">Multi-pass membrane protein</topology>
    </subcellularLocation>
</comment>
<dbReference type="Pfam" id="PF13639">
    <property type="entry name" value="zf-RING_2"/>
    <property type="match status" value="1"/>
</dbReference>
<proteinExistence type="inferred from homology"/>
<feature type="non-terminal residue" evidence="19">
    <location>
        <position position="380"/>
    </location>
</feature>
<dbReference type="InterPro" id="IPR001841">
    <property type="entry name" value="Znf_RING"/>
</dbReference>
<keyword evidence="14 17" id="KW-0472">Membrane</keyword>